<evidence type="ECO:0000313" key="2">
    <source>
        <dbReference type="EMBL" id="NYD44566.1"/>
    </source>
</evidence>
<evidence type="ECO:0000313" key="3">
    <source>
        <dbReference type="Proteomes" id="UP000529783"/>
    </source>
</evidence>
<name>A0A7Y9EBS8_9ACTN</name>
<feature type="region of interest" description="Disordered" evidence="1">
    <location>
        <begin position="280"/>
        <end position="356"/>
    </location>
</feature>
<sequence length="356" mass="38245">MNEHRVRRAVVAIGDLPSTGHVPAEPAERLTVPSALTGTADAYERVAAHLADFAEILVVYPEWDAAPARRLLPVVRGLLDTDRVAELGLRLPPLAFSLVADLLAHSARYMPLGLLARVSERLEREVAAGARMGSVTRLANVPAGLRQHVRSYVPGSGFVAWAAPVPRVDAVNRRTGTVDPPEPVPDGQVHLLVARRDGEFPGLRDRLVEAFRPDKVLDVAPQPLGTRYWGTRRHAEFVAFSTAPSAFRALVQGERFWHCPWCRRPTASEICPSCRMFQTDPPHQNQSWPPAPPDPAPGREAAPAARDGAAVPLGDSPTPILTSAVRTTVRTPIALPPAGTAAAHSSGAPDDPARSA</sequence>
<keyword evidence="3" id="KW-1185">Reference proteome</keyword>
<proteinExistence type="predicted"/>
<protein>
    <submittedName>
        <fullName evidence="2">Uncharacterized protein</fullName>
    </submittedName>
</protein>
<dbReference type="RefSeq" id="WP_179842128.1">
    <property type="nucleotide sequence ID" value="NZ_JACCBA010000001.1"/>
</dbReference>
<dbReference type="Proteomes" id="UP000529783">
    <property type="component" value="Unassembled WGS sequence"/>
</dbReference>
<dbReference type="EMBL" id="JACCBA010000001">
    <property type="protein sequence ID" value="NYD44566.1"/>
    <property type="molecule type" value="Genomic_DNA"/>
</dbReference>
<comment type="caution">
    <text evidence="2">The sequence shown here is derived from an EMBL/GenBank/DDBJ whole genome shotgun (WGS) entry which is preliminary data.</text>
</comment>
<dbReference type="AlphaFoldDB" id="A0A7Y9EBS8"/>
<reference evidence="2 3" key="1">
    <citation type="submission" date="2020-07" db="EMBL/GenBank/DDBJ databases">
        <title>Sequencing the genomes of 1000 actinobacteria strains.</title>
        <authorList>
            <person name="Klenk H.-P."/>
        </authorList>
    </citation>
    <scope>NUCLEOTIDE SEQUENCE [LARGE SCALE GENOMIC DNA]</scope>
    <source>
        <strain evidence="2 3">DSM 40398</strain>
    </source>
</reference>
<feature type="compositionally biased region" description="Polar residues" evidence="1">
    <location>
        <begin position="319"/>
        <end position="330"/>
    </location>
</feature>
<accession>A0A7Y9EBS8</accession>
<gene>
    <name evidence="2" type="ORF">BJY14_000549</name>
</gene>
<evidence type="ECO:0000256" key="1">
    <source>
        <dbReference type="SAM" id="MobiDB-lite"/>
    </source>
</evidence>
<organism evidence="2 3">
    <name type="scientific">Actinomadura luteofluorescens</name>
    <dbReference type="NCBI Taxonomy" id="46163"/>
    <lineage>
        <taxon>Bacteria</taxon>
        <taxon>Bacillati</taxon>
        <taxon>Actinomycetota</taxon>
        <taxon>Actinomycetes</taxon>
        <taxon>Streptosporangiales</taxon>
        <taxon>Thermomonosporaceae</taxon>
        <taxon>Actinomadura</taxon>
    </lineage>
</organism>
<feature type="compositionally biased region" description="Low complexity" evidence="1">
    <location>
        <begin position="298"/>
        <end position="312"/>
    </location>
</feature>